<reference evidence="1 2" key="1">
    <citation type="submission" date="2019-04" db="EMBL/GenBank/DDBJ databases">
        <title>Nine Novel Phages from a Plateau Lake in Southwest China Provide Insights into Aeromonas Phage Diversity.</title>
        <authorList>
            <person name="Xiao W."/>
            <person name="Bai M."/>
        </authorList>
    </citation>
    <scope>NUCLEOTIDE SEQUENCE [LARGE SCALE GENOMIC DNA]</scope>
</reference>
<proteinExistence type="predicted"/>
<protein>
    <recommendedName>
        <fullName evidence="3">DNA binding protein</fullName>
    </recommendedName>
</protein>
<dbReference type="EMBL" id="MK804892">
    <property type="protein sequence ID" value="QDJ96152.1"/>
    <property type="molecule type" value="Genomic_DNA"/>
</dbReference>
<organism evidence="1 2">
    <name type="scientific">Aeromonas phage 4_D05</name>
    <dbReference type="NCBI Taxonomy" id="2588099"/>
    <lineage>
        <taxon>Viruses</taxon>
        <taxon>Duplodnaviria</taxon>
        <taxon>Heunggongvirae</taxon>
        <taxon>Uroviricota</taxon>
        <taxon>Caudoviricetes</taxon>
        <taxon>Kunmingvirus</taxon>
        <taxon>Kunmingvirus kv4D05</taxon>
    </lineage>
</organism>
<name>A0A514TUB5_9CAUD</name>
<accession>A0A514TUB5</accession>
<gene>
    <name evidence="1" type="ORF">4D05_039</name>
</gene>
<evidence type="ECO:0000313" key="2">
    <source>
        <dbReference type="Proteomes" id="UP000316563"/>
    </source>
</evidence>
<sequence length="193" mass="22178">MKKIMGFGINDADYMVYSTVNGMVFRCPAYVAWMAMLTRCFSDNFKEKFPTYRNVKVCAEWSSFMTFREWWLSNHVDGWDLDKDLLTDDKIYSPSTCLYIPRWLNSFLSSRGASRGPYPIGVSMDLAAGKFVARCKSSLSGGSGYIGKFDTEEDAYQAWLNRKLEIALELKPGMDAIDSRIYARVIELIKRIR</sequence>
<evidence type="ECO:0000313" key="1">
    <source>
        <dbReference type="EMBL" id="QDJ96152.1"/>
    </source>
</evidence>
<keyword evidence="2" id="KW-1185">Reference proteome</keyword>
<evidence type="ECO:0008006" key="3">
    <source>
        <dbReference type="Google" id="ProtNLM"/>
    </source>
</evidence>
<dbReference type="Proteomes" id="UP000316563">
    <property type="component" value="Segment"/>
</dbReference>